<evidence type="ECO:0000313" key="6">
    <source>
        <dbReference type="EMBL" id="KAG6374924.1"/>
    </source>
</evidence>
<keyword evidence="3" id="KW-0677">Repeat</keyword>
<evidence type="ECO:0000256" key="2">
    <source>
        <dbReference type="ARBA" id="ARBA00022574"/>
    </source>
</evidence>
<dbReference type="Gene3D" id="2.130.10.10">
    <property type="entry name" value="YVTN repeat-like/Quinoprotein amine dehydrogenase"/>
    <property type="match status" value="1"/>
</dbReference>
<dbReference type="PANTHER" id="PTHR19924:SF26">
    <property type="entry name" value="U3 SMALL NUCLEOLAR RNA-ASSOCIATED PROTEIN 15 HOMOLOG"/>
    <property type="match status" value="1"/>
</dbReference>
<dbReference type="SUPFAM" id="SSF50978">
    <property type="entry name" value="WD40 repeat-like"/>
    <property type="match status" value="1"/>
</dbReference>
<reference evidence="6" key="1">
    <citation type="submission" date="2021-03" db="EMBL/GenBank/DDBJ databases">
        <title>Evolutionary innovations through gain and loss of genes in the ectomycorrhizal Boletales.</title>
        <authorList>
            <person name="Wu G."/>
            <person name="Miyauchi S."/>
            <person name="Morin E."/>
            <person name="Yang Z.-L."/>
            <person name="Xu J."/>
            <person name="Martin F.M."/>
        </authorList>
    </citation>
    <scope>NUCLEOTIDE SEQUENCE</scope>
    <source>
        <strain evidence="6">BR01</strain>
    </source>
</reference>
<dbReference type="GO" id="GO:0006364">
    <property type="term" value="P:rRNA processing"/>
    <property type="evidence" value="ECO:0007669"/>
    <property type="project" value="TreeGrafter"/>
</dbReference>
<protein>
    <submittedName>
        <fullName evidence="6">Uncharacterized protein</fullName>
    </submittedName>
</protein>
<dbReference type="PANTHER" id="PTHR19924">
    <property type="entry name" value="UTP15 U3 SMALL NUCLEOLAR RNA-ASSOCIATED PROTEIN 15 FAMILY MEMBER"/>
    <property type="match status" value="1"/>
</dbReference>
<evidence type="ECO:0000313" key="7">
    <source>
        <dbReference type="Proteomes" id="UP000683000"/>
    </source>
</evidence>
<accession>A0A8I2YN49</accession>
<keyword evidence="2" id="KW-0853">WD repeat</keyword>
<dbReference type="InterPro" id="IPR015943">
    <property type="entry name" value="WD40/YVTN_repeat-like_dom_sf"/>
</dbReference>
<evidence type="ECO:0000256" key="5">
    <source>
        <dbReference type="SAM" id="MobiDB-lite"/>
    </source>
</evidence>
<evidence type="ECO:0000256" key="3">
    <source>
        <dbReference type="ARBA" id="ARBA00022737"/>
    </source>
</evidence>
<comment type="caution">
    <text evidence="6">The sequence shown here is derived from an EMBL/GenBank/DDBJ whole genome shotgun (WGS) entry which is preliminary data.</text>
</comment>
<keyword evidence="4" id="KW-0539">Nucleus</keyword>
<dbReference type="InterPro" id="IPR036322">
    <property type="entry name" value="WD40_repeat_dom_sf"/>
</dbReference>
<dbReference type="Proteomes" id="UP000683000">
    <property type="component" value="Unassembled WGS sequence"/>
</dbReference>
<evidence type="ECO:0000256" key="1">
    <source>
        <dbReference type="ARBA" id="ARBA00004604"/>
    </source>
</evidence>
<dbReference type="AlphaFoldDB" id="A0A8I2YN49"/>
<gene>
    <name evidence="6" type="ORF">JVT61DRAFT_3668</name>
</gene>
<comment type="subcellular location">
    <subcellularLocation>
        <location evidence="1">Nucleus</location>
        <location evidence="1">Nucleolus</location>
    </subcellularLocation>
</comment>
<keyword evidence="7" id="KW-1185">Reference proteome</keyword>
<dbReference type="OrthoDB" id="431715at2759"/>
<dbReference type="EMBL" id="JAGFBS010000016">
    <property type="protein sequence ID" value="KAG6374924.1"/>
    <property type="molecule type" value="Genomic_DNA"/>
</dbReference>
<proteinExistence type="predicted"/>
<dbReference type="GO" id="GO:0045943">
    <property type="term" value="P:positive regulation of transcription by RNA polymerase I"/>
    <property type="evidence" value="ECO:0007669"/>
    <property type="project" value="TreeGrafter"/>
</dbReference>
<evidence type="ECO:0000256" key="4">
    <source>
        <dbReference type="ARBA" id="ARBA00023242"/>
    </source>
</evidence>
<dbReference type="GO" id="GO:0005730">
    <property type="term" value="C:nucleolus"/>
    <property type="evidence" value="ECO:0007669"/>
    <property type="project" value="UniProtKB-SubCell"/>
</dbReference>
<sequence length="123" mass="13518">MQRHSVVQSLATGASSSVPCSSRNTPWSLQYTLLLQNHTDAPCTQNVVKTISRFKDVAHSAHLRHDGKLLVASNDTSLVQVFDINSRAILSTLDAHKQPVKQPIHITKFSPLLLPMSSHAPMI</sequence>
<organism evidence="6 7">
    <name type="scientific">Boletus reticuloceps</name>
    <dbReference type="NCBI Taxonomy" id="495285"/>
    <lineage>
        <taxon>Eukaryota</taxon>
        <taxon>Fungi</taxon>
        <taxon>Dikarya</taxon>
        <taxon>Basidiomycota</taxon>
        <taxon>Agaricomycotina</taxon>
        <taxon>Agaricomycetes</taxon>
        <taxon>Agaricomycetidae</taxon>
        <taxon>Boletales</taxon>
        <taxon>Boletineae</taxon>
        <taxon>Boletaceae</taxon>
        <taxon>Boletoideae</taxon>
        <taxon>Boletus</taxon>
    </lineage>
</organism>
<name>A0A8I2YN49_9AGAM</name>
<feature type="region of interest" description="Disordered" evidence="5">
    <location>
        <begin position="1"/>
        <end position="22"/>
    </location>
</feature>